<feature type="compositionally biased region" description="Polar residues" evidence="1">
    <location>
        <begin position="32"/>
        <end position="50"/>
    </location>
</feature>
<reference evidence="3" key="1">
    <citation type="submission" date="2021-01" db="EMBL/GenBank/DDBJ databases">
        <authorList>
            <person name="Corre E."/>
            <person name="Pelletier E."/>
            <person name="Niang G."/>
            <person name="Scheremetjew M."/>
            <person name="Finn R."/>
            <person name="Kale V."/>
            <person name="Holt S."/>
            <person name="Cochrane G."/>
            <person name="Meng A."/>
            <person name="Brown T."/>
            <person name="Cohen L."/>
        </authorList>
    </citation>
    <scope>NUCLEOTIDE SEQUENCE</scope>
    <source>
        <strain evidence="3">MM31A-1</strain>
    </source>
</reference>
<evidence type="ECO:0000256" key="2">
    <source>
        <dbReference type="SAM" id="Phobius"/>
    </source>
</evidence>
<proteinExistence type="predicted"/>
<keyword evidence="2" id="KW-0812">Transmembrane</keyword>
<sequence>MSTVNSGDGSIVASGSRMVSISESSGDDFQANPGQQQNPVKTPERSSITATEGVDSGSWRTAKKNVMKKYDLNDDGKFDGQEVENIIDEYINTLNKHANLSESHKVQKRVISFGAVMIILLSLSNLGTAFLAVSLAKETRIVDGKMVNNDGTQSAVLTETAVKTFSGSGLPPVGARRRLNADGSRTVACFDEETVEDILDSVAVSGVANTVVRDENNRIGEIIPVQGQATRAQDGTTIDFPNAEVSFVRDHPNCRNLETNRDLGFGGKSPGPADGERLLAYKMMYAGNNQKGPRPAPTPPSPVRAPSPA</sequence>
<dbReference type="EMBL" id="HBIO01017630">
    <property type="protein sequence ID" value="CAE0468702.1"/>
    <property type="molecule type" value="Transcribed_RNA"/>
</dbReference>
<gene>
    <name evidence="3" type="ORF">CDEB00056_LOCUS13550</name>
    <name evidence="4" type="ORF">CDEB00056_LOCUS13555</name>
</gene>
<dbReference type="AlphaFoldDB" id="A0A6S8W3M8"/>
<keyword evidence="2" id="KW-0472">Membrane</keyword>
<feature type="region of interest" description="Disordered" evidence="1">
    <location>
        <begin position="1"/>
        <end position="56"/>
    </location>
</feature>
<accession>A0A6S8W3M8</accession>
<name>A0A6S8W3M8_9STRA</name>
<organism evidence="3">
    <name type="scientific">Chaetoceros debilis</name>
    <dbReference type="NCBI Taxonomy" id="122233"/>
    <lineage>
        <taxon>Eukaryota</taxon>
        <taxon>Sar</taxon>
        <taxon>Stramenopiles</taxon>
        <taxon>Ochrophyta</taxon>
        <taxon>Bacillariophyta</taxon>
        <taxon>Coscinodiscophyceae</taxon>
        <taxon>Chaetocerotophycidae</taxon>
        <taxon>Chaetocerotales</taxon>
        <taxon>Chaetocerotaceae</taxon>
        <taxon>Chaetoceros</taxon>
    </lineage>
</organism>
<dbReference type="EMBL" id="HBIO01017625">
    <property type="protein sequence ID" value="CAE0468697.1"/>
    <property type="molecule type" value="Transcribed_RNA"/>
</dbReference>
<evidence type="ECO:0000313" key="3">
    <source>
        <dbReference type="EMBL" id="CAE0468697.1"/>
    </source>
</evidence>
<evidence type="ECO:0000256" key="1">
    <source>
        <dbReference type="SAM" id="MobiDB-lite"/>
    </source>
</evidence>
<keyword evidence="2" id="KW-1133">Transmembrane helix</keyword>
<feature type="region of interest" description="Disordered" evidence="1">
    <location>
        <begin position="285"/>
        <end position="309"/>
    </location>
</feature>
<feature type="compositionally biased region" description="Pro residues" evidence="1">
    <location>
        <begin position="294"/>
        <end position="309"/>
    </location>
</feature>
<feature type="transmembrane region" description="Helical" evidence="2">
    <location>
        <begin position="110"/>
        <end position="136"/>
    </location>
</feature>
<protein>
    <recommendedName>
        <fullName evidence="5">EF-hand domain-containing protein</fullName>
    </recommendedName>
</protein>
<evidence type="ECO:0000313" key="4">
    <source>
        <dbReference type="EMBL" id="CAE0468702.1"/>
    </source>
</evidence>
<evidence type="ECO:0008006" key="5">
    <source>
        <dbReference type="Google" id="ProtNLM"/>
    </source>
</evidence>